<keyword evidence="1 3" id="KW-0808">Transferase</keyword>
<evidence type="ECO:0000313" key="3">
    <source>
        <dbReference type="EMBL" id="SMC05911.1"/>
    </source>
</evidence>
<protein>
    <submittedName>
        <fullName evidence="3">Acetyltransferase (GNAT) family protein</fullName>
    </submittedName>
</protein>
<organism evidence="3 4">
    <name type="scientific">Sulfobacillus thermosulfidooxidans (strain DSM 9293 / VKM B-1269 / AT-1)</name>
    <dbReference type="NCBI Taxonomy" id="929705"/>
    <lineage>
        <taxon>Bacteria</taxon>
        <taxon>Bacillati</taxon>
        <taxon>Bacillota</taxon>
        <taxon>Clostridia</taxon>
        <taxon>Eubacteriales</taxon>
        <taxon>Clostridiales Family XVII. Incertae Sedis</taxon>
        <taxon>Sulfobacillus</taxon>
    </lineage>
</organism>
<dbReference type="Pfam" id="PF13508">
    <property type="entry name" value="Acetyltransf_7"/>
    <property type="match status" value="1"/>
</dbReference>
<dbReference type="InterPro" id="IPR050769">
    <property type="entry name" value="NAT_camello-type"/>
</dbReference>
<dbReference type="Proteomes" id="UP000192660">
    <property type="component" value="Unassembled WGS sequence"/>
</dbReference>
<name>A0A1W1WHX5_SULTA</name>
<dbReference type="Gene3D" id="3.40.630.30">
    <property type="match status" value="1"/>
</dbReference>
<dbReference type="InterPro" id="IPR016181">
    <property type="entry name" value="Acyl_CoA_acyltransferase"/>
</dbReference>
<dbReference type="Gene3D" id="1.25.40.10">
    <property type="entry name" value="Tetratricopeptide repeat domain"/>
    <property type="match status" value="1"/>
</dbReference>
<dbReference type="AlphaFoldDB" id="A0A1W1WHX5"/>
<evidence type="ECO:0000256" key="1">
    <source>
        <dbReference type="ARBA" id="ARBA00022679"/>
    </source>
</evidence>
<keyword evidence="4" id="KW-1185">Reference proteome</keyword>
<evidence type="ECO:0000313" key="4">
    <source>
        <dbReference type="Proteomes" id="UP000192660"/>
    </source>
</evidence>
<accession>A0A1W1WHX5</accession>
<proteinExistence type="predicted"/>
<dbReference type="PANTHER" id="PTHR13947">
    <property type="entry name" value="GNAT FAMILY N-ACETYLTRANSFERASE"/>
    <property type="match status" value="1"/>
</dbReference>
<dbReference type="InterPro" id="IPR041656">
    <property type="entry name" value="TPR_5"/>
</dbReference>
<dbReference type="OrthoDB" id="9813917at2"/>
<dbReference type="STRING" id="28034.BFX07_12560"/>
<dbReference type="Pfam" id="PF12688">
    <property type="entry name" value="TPR_5"/>
    <property type="match status" value="1"/>
</dbReference>
<dbReference type="CDD" id="cd04301">
    <property type="entry name" value="NAT_SF"/>
    <property type="match status" value="1"/>
</dbReference>
<dbReference type="RefSeq" id="WP_020373691.1">
    <property type="nucleotide sequence ID" value="NZ_FWWY01000001.1"/>
</dbReference>
<dbReference type="SUPFAM" id="SSF55729">
    <property type="entry name" value="Acyl-CoA N-acyltransferases (Nat)"/>
    <property type="match status" value="1"/>
</dbReference>
<evidence type="ECO:0000259" key="2">
    <source>
        <dbReference type="PROSITE" id="PS51186"/>
    </source>
</evidence>
<dbReference type="InterPro" id="IPR011990">
    <property type="entry name" value="TPR-like_helical_dom_sf"/>
</dbReference>
<feature type="domain" description="N-acetyltransferase" evidence="2">
    <location>
        <begin position="171"/>
        <end position="321"/>
    </location>
</feature>
<dbReference type="PANTHER" id="PTHR13947:SF37">
    <property type="entry name" value="LD18367P"/>
    <property type="match status" value="1"/>
</dbReference>
<dbReference type="SUPFAM" id="SSF48452">
    <property type="entry name" value="TPR-like"/>
    <property type="match status" value="1"/>
</dbReference>
<reference evidence="4" key="1">
    <citation type="submission" date="2017-04" db="EMBL/GenBank/DDBJ databases">
        <authorList>
            <person name="Varghese N."/>
            <person name="Submissions S."/>
        </authorList>
    </citation>
    <scope>NUCLEOTIDE SEQUENCE [LARGE SCALE GENOMIC DNA]</scope>
    <source>
        <strain evidence="4">DSM 9293</strain>
    </source>
</reference>
<gene>
    <name evidence="3" type="ORF">SAMN00768000_2526</name>
</gene>
<dbReference type="GO" id="GO:0008080">
    <property type="term" value="F:N-acetyltransferase activity"/>
    <property type="evidence" value="ECO:0007669"/>
    <property type="project" value="InterPro"/>
</dbReference>
<dbReference type="PROSITE" id="PS51186">
    <property type="entry name" value="GNAT"/>
    <property type="match status" value="1"/>
</dbReference>
<sequence>MEDKDIEEKAQQGWTEFHDNPQALRTYFTHLAEAYPDSGRATFELANVLDFLSREHDAIPLYQQAIGLGLTPEYEAYAKVQWASSLRNLERFDEAVVLLQEVMTAFLQFPAFAVFMAIAQDSQGKPREALQFVLDWILNQCQSSDLARYHRALTHYVENMGPSGETQAPTYDFRPVRAEEDIPWSLLLLADPSILRIKRYLGKGPCVVAQGQEGTIGVYVLAKTDAKRVELMNIAVHKDWQGHGIGKSLLDHAVQWAREEGYKWMEVGTGNSSLGPLAFYQKAGFRVIDVIPNFFVNDHDPPIIENHIVCQDMIRLRKNLDDA</sequence>
<dbReference type="EMBL" id="FWWY01000001">
    <property type="protein sequence ID" value="SMC05911.1"/>
    <property type="molecule type" value="Genomic_DNA"/>
</dbReference>
<dbReference type="InterPro" id="IPR000182">
    <property type="entry name" value="GNAT_dom"/>
</dbReference>